<dbReference type="Proteomes" id="UP000799436">
    <property type="component" value="Unassembled WGS sequence"/>
</dbReference>
<organism evidence="1 2">
    <name type="scientific">Teratosphaeria nubilosa</name>
    <dbReference type="NCBI Taxonomy" id="161662"/>
    <lineage>
        <taxon>Eukaryota</taxon>
        <taxon>Fungi</taxon>
        <taxon>Dikarya</taxon>
        <taxon>Ascomycota</taxon>
        <taxon>Pezizomycotina</taxon>
        <taxon>Dothideomycetes</taxon>
        <taxon>Dothideomycetidae</taxon>
        <taxon>Mycosphaerellales</taxon>
        <taxon>Teratosphaeriaceae</taxon>
        <taxon>Teratosphaeria</taxon>
    </lineage>
</organism>
<dbReference type="AlphaFoldDB" id="A0A6G1LMH0"/>
<sequence>MIIPTSDRAGPFVDEVVHDIVGFSIAYAVALVAAGCNGGCGNQDSEQEVWELHCCCCGELFWRGFRVRGVGWIVGSHLRETVENCTSWRCCCLRHISTLARFSGFGRGGQLWCTPLPETSGHG</sequence>
<name>A0A6G1LMH0_9PEZI</name>
<proteinExistence type="predicted"/>
<gene>
    <name evidence="1" type="ORF">EJ03DRAFT_105913</name>
</gene>
<keyword evidence="2" id="KW-1185">Reference proteome</keyword>
<evidence type="ECO:0000313" key="1">
    <source>
        <dbReference type="EMBL" id="KAF2773752.1"/>
    </source>
</evidence>
<protein>
    <submittedName>
        <fullName evidence="1">Uncharacterized protein</fullName>
    </submittedName>
</protein>
<evidence type="ECO:0000313" key="2">
    <source>
        <dbReference type="Proteomes" id="UP000799436"/>
    </source>
</evidence>
<reference evidence="1" key="1">
    <citation type="journal article" date="2020" name="Stud. Mycol.">
        <title>101 Dothideomycetes genomes: a test case for predicting lifestyles and emergence of pathogens.</title>
        <authorList>
            <person name="Haridas S."/>
            <person name="Albert R."/>
            <person name="Binder M."/>
            <person name="Bloem J."/>
            <person name="Labutti K."/>
            <person name="Salamov A."/>
            <person name="Andreopoulos B."/>
            <person name="Baker S."/>
            <person name="Barry K."/>
            <person name="Bills G."/>
            <person name="Bluhm B."/>
            <person name="Cannon C."/>
            <person name="Castanera R."/>
            <person name="Culley D."/>
            <person name="Daum C."/>
            <person name="Ezra D."/>
            <person name="Gonzalez J."/>
            <person name="Henrissat B."/>
            <person name="Kuo A."/>
            <person name="Liang C."/>
            <person name="Lipzen A."/>
            <person name="Lutzoni F."/>
            <person name="Magnuson J."/>
            <person name="Mondo S."/>
            <person name="Nolan M."/>
            <person name="Ohm R."/>
            <person name="Pangilinan J."/>
            <person name="Park H.-J."/>
            <person name="Ramirez L."/>
            <person name="Alfaro M."/>
            <person name="Sun H."/>
            <person name="Tritt A."/>
            <person name="Yoshinaga Y."/>
            <person name="Zwiers L.-H."/>
            <person name="Turgeon B."/>
            <person name="Goodwin S."/>
            <person name="Spatafora J."/>
            <person name="Crous P."/>
            <person name="Grigoriev I."/>
        </authorList>
    </citation>
    <scope>NUCLEOTIDE SEQUENCE</scope>
    <source>
        <strain evidence="1">CBS 116005</strain>
    </source>
</reference>
<dbReference type="EMBL" id="ML995810">
    <property type="protein sequence ID" value="KAF2773752.1"/>
    <property type="molecule type" value="Genomic_DNA"/>
</dbReference>
<accession>A0A6G1LMH0</accession>